<organism evidence="1 2">
    <name type="scientific">Batillaria attramentaria</name>
    <dbReference type="NCBI Taxonomy" id="370345"/>
    <lineage>
        <taxon>Eukaryota</taxon>
        <taxon>Metazoa</taxon>
        <taxon>Spiralia</taxon>
        <taxon>Lophotrochozoa</taxon>
        <taxon>Mollusca</taxon>
        <taxon>Gastropoda</taxon>
        <taxon>Caenogastropoda</taxon>
        <taxon>Sorbeoconcha</taxon>
        <taxon>Cerithioidea</taxon>
        <taxon>Batillariidae</taxon>
        <taxon>Batillaria</taxon>
    </lineage>
</organism>
<sequence>MFRAAESVSFEKVCIEQSSSQSYPCAWLWARFQNCRELPTSSWNLVFGGLSL</sequence>
<evidence type="ECO:0000313" key="2">
    <source>
        <dbReference type="Proteomes" id="UP001519460"/>
    </source>
</evidence>
<accession>A0ABD0K5R2</accession>
<keyword evidence="2" id="KW-1185">Reference proteome</keyword>
<dbReference type="EMBL" id="JACVVK020000245">
    <property type="protein sequence ID" value="KAK7482412.1"/>
    <property type="molecule type" value="Genomic_DNA"/>
</dbReference>
<gene>
    <name evidence="1" type="ORF">BaRGS_00026334</name>
</gene>
<reference evidence="1 2" key="1">
    <citation type="journal article" date="2023" name="Sci. Data">
        <title>Genome assembly of the Korean intertidal mud-creeper Batillaria attramentaria.</title>
        <authorList>
            <person name="Patra A.K."/>
            <person name="Ho P.T."/>
            <person name="Jun S."/>
            <person name="Lee S.J."/>
            <person name="Kim Y."/>
            <person name="Won Y.J."/>
        </authorList>
    </citation>
    <scope>NUCLEOTIDE SEQUENCE [LARGE SCALE GENOMIC DNA]</scope>
    <source>
        <strain evidence="1">Wonlab-2016</strain>
    </source>
</reference>
<comment type="caution">
    <text evidence="1">The sequence shown here is derived from an EMBL/GenBank/DDBJ whole genome shotgun (WGS) entry which is preliminary data.</text>
</comment>
<dbReference type="AlphaFoldDB" id="A0ABD0K5R2"/>
<dbReference type="Proteomes" id="UP001519460">
    <property type="component" value="Unassembled WGS sequence"/>
</dbReference>
<name>A0ABD0K5R2_9CAEN</name>
<feature type="non-terminal residue" evidence="1">
    <location>
        <position position="52"/>
    </location>
</feature>
<proteinExistence type="predicted"/>
<evidence type="ECO:0000313" key="1">
    <source>
        <dbReference type="EMBL" id="KAK7482412.1"/>
    </source>
</evidence>
<protein>
    <submittedName>
        <fullName evidence="1">Uncharacterized protein</fullName>
    </submittedName>
</protein>